<gene>
    <name evidence="4" type="primary">PARPA_11150.1 scaffold 42800</name>
</gene>
<sequence length="909" mass="102319">MATLTQPENTPLELAPQVLEKLQVLQAQQRKEPANLIRPTASKSADNKTTTQLVYPEKSTSLSLAERRKNNNKNIPASFQLYPTVVDTKVSDQYIIKQLDRLSKLDSMKTDTVTPLLKSLTATEPIWKNFIKNATSVKERLDLLKFMVANHGIPEHVRGQVWQAICQTSSESDAANSYHQFVNQTCAFDAMIDKDVQCLPADQQENAGRILKAYSLYDTRVGYYQGMAKLLSPILANMPEIEAFAVFVRLLQTFCMEGKRLELCLQQFQATLAQQFPELNAHFARLSVQPHMYASMWYKSLCSCLISSQQHMMRLYDVAFLEGAVETVIRATMVLVGKNQHRLLSMNNLAEILSFLNTSQMHSLAYNQDADGDLFIQDIMTLDIAIPDQRPVLRASSTNNKKKHTSTQTIPVLQQQVEDLAAAMAQIQKEHTALLEENKALKMHEMDQDAAQTKLAKRNAVLEKRVKKYRTRLAELSSNTVDSDESNNAVAAAAAAVTSNNAAATNDTGKKERQQDQYSSFVASLRDTGDFGALIAGALAPALDLEKQEAHVADTDAVGLLQKQQQQQQPAADEEEDAVNNKKKLDAALQNVTSELVAVKLDHFETSQRYESLYHHCQELTAQMQSMQESHTTLLQKIIYLESELEDVQTERDNIFQDQEEVLAMAMVAKKTAAELQLEKMALSKEVERLEQSVKDLQEEKKAYFMPRNSFSEEVFAAHSILFGQSPTKKQQQQQQSTKELNRRHTLQIGKNVMEEEYKTKFVESELRCRELEKYLAETKVRLAELESSSGITTSSCSIISPRGSLQQHRRASSSMIHNTKRSSTASLSMLANRVSTPTSPRERRESTESYASDTTSLTSMNSSNYNSKRSSVYSRIWNAFGSPTTPMNPVMMKTDIMCDEPRIIEHTS</sequence>
<evidence type="ECO:0000256" key="2">
    <source>
        <dbReference type="SAM" id="MobiDB-lite"/>
    </source>
</evidence>
<feature type="region of interest" description="Disordered" evidence="2">
    <location>
        <begin position="794"/>
        <end position="868"/>
    </location>
</feature>
<dbReference type="GO" id="GO:0005096">
    <property type="term" value="F:GTPase activator activity"/>
    <property type="evidence" value="ECO:0007669"/>
    <property type="project" value="TreeGrafter"/>
</dbReference>
<dbReference type="InterPro" id="IPR035969">
    <property type="entry name" value="Rab-GAP_TBC_sf"/>
</dbReference>
<name>A0A0B7NEE5_9FUNG</name>
<dbReference type="Gene3D" id="1.10.10.750">
    <property type="entry name" value="Ypt/Rab-GAP domain of gyp1p, domain 1"/>
    <property type="match status" value="1"/>
</dbReference>
<dbReference type="AlphaFoldDB" id="A0A0B7NEE5"/>
<feature type="compositionally biased region" description="Polar residues" evidence="2">
    <location>
        <begin position="813"/>
        <end position="840"/>
    </location>
</feature>
<dbReference type="Proteomes" id="UP000054107">
    <property type="component" value="Unassembled WGS sequence"/>
</dbReference>
<dbReference type="InterPro" id="IPR000195">
    <property type="entry name" value="Rab-GAP-TBC_dom"/>
</dbReference>
<feature type="coiled-coil region" evidence="1">
    <location>
        <begin position="410"/>
        <end position="479"/>
    </location>
</feature>
<keyword evidence="5" id="KW-1185">Reference proteome</keyword>
<feature type="domain" description="Rab-GAP TBC" evidence="3">
    <location>
        <begin position="152"/>
        <end position="323"/>
    </location>
</feature>
<dbReference type="Gene3D" id="1.10.8.270">
    <property type="entry name" value="putative rabgap domain of human tbc1 domain family member 14 like domains"/>
    <property type="match status" value="1"/>
</dbReference>
<dbReference type="PANTHER" id="PTHR47219:SF9">
    <property type="entry name" value="GTPASE ACTIVATING PROTEIN AND CENTROSOME-ASSOCIATED, ISOFORM B"/>
    <property type="match status" value="1"/>
</dbReference>
<evidence type="ECO:0000313" key="4">
    <source>
        <dbReference type="EMBL" id="CEP16871.1"/>
    </source>
</evidence>
<dbReference type="SUPFAM" id="SSF47923">
    <property type="entry name" value="Ypt/Rab-GAP domain of gyp1p"/>
    <property type="match status" value="2"/>
</dbReference>
<dbReference type="PROSITE" id="PS50086">
    <property type="entry name" value="TBC_RABGAP"/>
    <property type="match status" value="1"/>
</dbReference>
<dbReference type="Pfam" id="PF23436">
    <property type="entry name" value="RabGap-TBC_2"/>
    <property type="match status" value="1"/>
</dbReference>
<feature type="region of interest" description="Disordered" evidence="2">
    <location>
        <begin position="30"/>
        <end position="51"/>
    </location>
</feature>
<accession>A0A0B7NEE5</accession>
<dbReference type="SMART" id="SM00164">
    <property type="entry name" value="TBC"/>
    <property type="match status" value="1"/>
</dbReference>
<keyword evidence="1" id="KW-0175">Coiled coil</keyword>
<organism evidence="4 5">
    <name type="scientific">Parasitella parasitica</name>
    <dbReference type="NCBI Taxonomy" id="35722"/>
    <lineage>
        <taxon>Eukaryota</taxon>
        <taxon>Fungi</taxon>
        <taxon>Fungi incertae sedis</taxon>
        <taxon>Mucoromycota</taxon>
        <taxon>Mucoromycotina</taxon>
        <taxon>Mucoromycetes</taxon>
        <taxon>Mucorales</taxon>
        <taxon>Mucorineae</taxon>
        <taxon>Mucoraceae</taxon>
        <taxon>Parasitella</taxon>
    </lineage>
</organism>
<feature type="compositionally biased region" description="Polar residues" evidence="2">
    <location>
        <begin position="41"/>
        <end position="51"/>
    </location>
</feature>
<dbReference type="OrthoDB" id="295078at2759"/>
<protein>
    <recommendedName>
        <fullName evidence="3">Rab-GAP TBC domain-containing protein</fullName>
    </recommendedName>
</protein>
<dbReference type="EMBL" id="LN733372">
    <property type="protein sequence ID" value="CEP16871.1"/>
    <property type="molecule type" value="Genomic_DNA"/>
</dbReference>
<evidence type="ECO:0000313" key="5">
    <source>
        <dbReference type="Proteomes" id="UP000054107"/>
    </source>
</evidence>
<dbReference type="STRING" id="35722.A0A0B7NEE5"/>
<feature type="region of interest" description="Disordered" evidence="2">
    <location>
        <begin position="561"/>
        <end position="580"/>
    </location>
</feature>
<proteinExistence type="predicted"/>
<reference evidence="4 5" key="1">
    <citation type="submission" date="2014-09" db="EMBL/GenBank/DDBJ databases">
        <authorList>
            <person name="Ellenberger Sabrina"/>
        </authorList>
    </citation>
    <scope>NUCLEOTIDE SEQUENCE [LARGE SCALE GENOMIC DNA]</scope>
    <source>
        <strain evidence="4 5">CBS 412.66</strain>
    </source>
</reference>
<dbReference type="InterPro" id="IPR050302">
    <property type="entry name" value="Rab_GAP_TBC_domain"/>
</dbReference>
<feature type="coiled-coil region" evidence="1">
    <location>
        <begin position="673"/>
        <end position="700"/>
    </location>
</feature>
<evidence type="ECO:0000259" key="3">
    <source>
        <dbReference type="PROSITE" id="PS50086"/>
    </source>
</evidence>
<dbReference type="PANTHER" id="PTHR47219">
    <property type="entry name" value="RAB GTPASE-ACTIVATING PROTEIN 1-LIKE"/>
    <property type="match status" value="1"/>
</dbReference>
<evidence type="ECO:0000256" key="1">
    <source>
        <dbReference type="SAM" id="Coils"/>
    </source>
</evidence>
<feature type="compositionally biased region" description="Polar residues" evidence="2">
    <location>
        <begin position="849"/>
        <end position="868"/>
    </location>
</feature>
<dbReference type="Gene3D" id="1.10.472.80">
    <property type="entry name" value="Ypt/Rab-GAP domain of gyp1p, domain 3"/>
    <property type="match status" value="1"/>
</dbReference>
<dbReference type="GO" id="GO:0031267">
    <property type="term" value="F:small GTPase binding"/>
    <property type="evidence" value="ECO:0007669"/>
    <property type="project" value="TreeGrafter"/>
</dbReference>